<evidence type="ECO:0000256" key="4">
    <source>
        <dbReference type="ARBA" id="ARBA00023125"/>
    </source>
</evidence>
<dbReference type="InterPro" id="IPR000792">
    <property type="entry name" value="Tscrpt_reg_LuxR_C"/>
</dbReference>
<evidence type="ECO:0000256" key="6">
    <source>
        <dbReference type="ARBA" id="ARBA00024867"/>
    </source>
</evidence>
<evidence type="ECO:0000256" key="2">
    <source>
        <dbReference type="ARBA" id="ARBA00022553"/>
    </source>
</evidence>
<name>A0AAU0UJF8_9FIRM</name>
<dbReference type="Proteomes" id="UP001329915">
    <property type="component" value="Chromosome"/>
</dbReference>
<dbReference type="InterPro" id="IPR016032">
    <property type="entry name" value="Sig_transdc_resp-reg_C-effctor"/>
</dbReference>
<dbReference type="Gene3D" id="3.40.50.2300">
    <property type="match status" value="1"/>
</dbReference>
<organism evidence="10 11">
    <name type="scientific">Metallumcola ferriviriculae</name>
    <dbReference type="NCBI Taxonomy" id="3039180"/>
    <lineage>
        <taxon>Bacteria</taxon>
        <taxon>Bacillati</taxon>
        <taxon>Bacillota</taxon>
        <taxon>Clostridia</taxon>
        <taxon>Neomoorellales</taxon>
        <taxon>Desulfitibacteraceae</taxon>
        <taxon>Metallumcola</taxon>
    </lineage>
</organism>
<dbReference type="PANTHER" id="PTHR43214:SF43">
    <property type="entry name" value="TWO-COMPONENT RESPONSE REGULATOR"/>
    <property type="match status" value="1"/>
</dbReference>
<keyword evidence="2 7" id="KW-0597">Phosphoprotein</keyword>
<dbReference type="AlphaFoldDB" id="A0AAU0UJF8"/>
<dbReference type="PRINTS" id="PR00038">
    <property type="entry name" value="HTHLUXR"/>
</dbReference>
<keyword evidence="4" id="KW-0238">DNA-binding</keyword>
<dbReference type="InterPro" id="IPR058245">
    <property type="entry name" value="NreC/VraR/RcsB-like_REC"/>
</dbReference>
<gene>
    <name evidence="10" type="ORF">MFMK1_000849</name>
</gene>
<dbReference type="SMART" id="SM00448">
    <property type="entry name" value="REC"/>
    <property type="match status" value="1"/>
</dbReference>
<evidence type="ECO:0000259" key="8">
    <source>
        <dbReference type="PROSITE" id="PS50043"/>
    </source>
</evidence>
<evidence type="ECO:0000256" key="1">
    <source>
        <dbReference type="ARBA" id="ARBA00018672"/>
    </source>
</evidence>
<evidence type="ECO:0000313" key="11">
    <source>
        <dbReference type="Proteomes" id="UP001329915"/>
    </source>
</evidence>
<comment type="function">
    <text evidence="6">May play the central regulatory role in sporulation. It may be an element of the effector pathway responsible for the activation of sporulation genes in response to nutritional stress. Spo0A may act in concert with spo0H (a sigma factor) to control the expression of some genes that are critical to the sporulation process.</text>
</comment>
<dbReference type="Pfam" id="PF00196">
    <property type="entry name" value="GerE"/>
    <property type="match status" value="1"/>
</dbReference>
<dbReference type="GO" id="GO:0000160">
    <property type="term" value="P:phosphorelay signal transduction system"/>
    <property type="evidence" value="ECO:0007669"/>
    <property type="project" value="InterPro"/>
</dbReference>
<evidence type="ECO:0000256" key="3">
    <source>
        <dbReference type="ARBA" id="ARBA00023015"/>
    </source>
</evidence>
<dbReference type="SMART" id="SM00421">
    <property type="entry name" value="HTH_LUXR"/>
    <property type="match status" value="1"/>
</dbReference>
<feature type="domain" description="Response regulatory" evidence="9">
    <location>
        <begin position="4"/>
        <end position="119"/>
    </location>
</feature>
<proteinExistence type="predicted"/>
<reference evidence="10 11" key="1">
    <citation type="submission" date="2023-04" db="EMBL/GenBank/DDBJ databases">
        <authorList>
            <person name="Hsu D."/>
        </authorList>
    </citation>
    <scope>NUCLEOTIDE SEQUENCE [LARGE SCALE GENOMIC DNA]</scope>
    <source>
        <strain evidence="10 11">MK1</strain>
    </source>
</reference>
<accession>A0AAU0UJF8</accession>
<keyword evidence="5" id="KW-0804">Transcription</keyword>
<feature type="domain" description="HTH luxR-type" evidence="8">
    <location>
        <begin position="153"/>
        <end position="218"/>
    </location>
</feature>
<dbReference type="CDD" id="cd06170">
    <property type="entry name" value="LuxR_C_like"/>
    <property type="match status" value="1"/>
</dbReference>
<dbReference type="KEGG" id="dbc:MFMK1_000849"/>
<protein>
    <recommendedName>
        <fullName evidence="1">Stage 0 sporulation protein A homolog</fullName>
    </recommendedName>
</protein>
<dbReference type="InterPro" id="IPR011006">
    <property type="entry name" value="CheY-like_superfamily"/>
</dbReference>
<dbReference type="SUPFAM" id="SSF52172">
    <property type="entry name" value="CheY-like"/>
    <property type="match status" value="1"/>
</dbReference>
<dbReference type="PROSITE" id="PS50110">
    <property type="entry name" value="RESPONSE_REGULATORY"/>
    <property type="match status" value="1"/>
</dbReference>
<sequence>MQMKLMLVDDHSLFLEGLQYLLETHGINVTGTAHNGRDALVKARILKPDIILMDIKMPECSGMDALKLIKAEMSDIKVVMLTTSEEDEDLFDAVKYGASGYLLKDTNAKTLVDMLSDLERGEVPLSPGLAARLLREFRLSGRYDPKPLQQIAGDIQEGYLTNRQLEVLDMVAKGNTYKEVGDALGITERTIKYHMGRIIELLHLENRAQVIAYAARRGRNTGE</sequence>
<dbReference type="PANTHER" id="PTHR43214">
    <property type="entry name" value="TWO-COMPONENT RESPONSE REGULATOR"/>
    <property type="match status" value="1"/>
</dbReference>
<dbReference type="GO" id="GO:0003677">
    <property type="term" value="F:DNA binding"/>
    <property type="evidence" value="ECO:0007669"/>
    <property type="project" value="UniProtKB-KW"/>
</dbReference>
<evidence type="ECO:0000256" key="7">
    <source>
        <dbReference type="PROSITE-ProRule" id="PRU00169"/>
    </source>
</evidence>
<evidence type="ECO:0000313" key="10">
    <source>
        <dbReference type="EMBL" id="WRO21055.1"/>
    </source>
</evidence>
<keyword evidence="11" id="KW-1185">Reference proteome</keyword>
<evidence type="ECO:0000259" key="9">
    <source>
        <dbReference type="PROSITE" id="PS50110"/>
    </source>
</evidence>
<dbReference type="PROSITE" id="PS50043">
    <property type="entry name" value="HTH_LUXR_2"/>
    <property type="match status" value="1"/>
</dbReference>
<dbReference type="InterPro" id="IPR039420">
    <property type="entry name" value="WalR-like"/>
</dbReference>
<dbReference type="RefSeq" id="WP_366923916.1">
    <property type="nucleotide sequence ID" value="NZ_CP121694.1"/>
</dbReference>
<dbReference type="SUPFAM" id="SSF46894">
    <property type="entry name" value="C-terminal effector domain of the bipartite response regulators"/>
    <property type="match status" value="1"/>
</dbReference>
<dbReference type="GO" id="GO:0006355">
    <property type="term" value="P:regulation of DNA-templated transcription"/>
    <property type="evidence" value="ECO:0007669"/>
    <property type="project" value="InterPro"/>
</dbReference>
<feature type="modified residue" description="4-aspartylphosphate" evidence="7">
    <location>
        <position position="54"/>
    </location>
</feature>
<evidence type="ECO:0000256" key="5">
    <source>
        <dbReference type="ARBA" id="ARBA00023163"/>
    </source>
</evidence>
<dbReference type="EMBL" id="CP121694">
    <property type="protein sequence ID" value="WRO21055.1"/>
    <property type="molecule type" value="Genomic_DNA"/>
</dbReference>
<dbReference type="InterPro" id="IPR001789">
    <property type="entry name" value="Sig_transdc_resp-reg_receiver"/>
</dbReference>
<dbReference type="Pfam" id="PF00072">
    <property type="entry name" value="Response_reg"/>
    <property type="match status" value="1"/>
</dbReference>
<keyword evidence="3" id="KW-0805">Transcription regulation</keyword>
<dbReference type="CDD" id="cd17535">
    <property type="entry name" value="REC_NarL-like"/>
    <property type="match status" value="1"/>
</dbReference>